<dbReference type="Proteomes" id="UP000540989">
    <property type="component" value="Unassembled WGS sequence"/>
</dbReference>
<proteinExistence type="predicted"/>
<organism evidence="1 2">
    <name type="scientific">Granulicella aggregans</name>
    <dbReference type="NCBI Taxonomy" id="474949"/>
    <lineage>
        <taxon>Bacteria</taxon>
        <taxon>Pseudomonadati</taxon>
        <taxon>Acidobacteriota</taxon>
        <taxon>Terriglobia</taxon>
        <taxon>Terriglobales</taxon>
        <taxon>Acidobacteriaceae</taxon>
        <taxon>Granulicella</taxon>
    </lineage>
</organism>
<evidence type="ECO:0000313" key="2">
    <source>
        <dbReference type="Proteomes" id="UP000540989"/>
    </source>
</evidence>
<evidence type="ECO:0000313" key="1">
    <source>
        <dbReference type="EMBL" id="MBB5059879.1"/>
    </source>
</evidence>
<comment type="caution">
    <text evidence="1">The sequence shown here is derived from an EMBL/GenBank/DDBJ whole genome shotgun (WGS) entry which is preliminary data.</text>
</comment>
<dbReference type="EMBL" id="JACHIP010000007">
    <property type="protein sequence ID" value="MBB5059879.1"/>
    <property type="molecule type" value="Genomic_DNA"/>
</dbReference>
<reference evidence="1 2" key="1">
    <citation type="submission" date="2020-08" db="EMBL/GenBank/DDBJ databases">
        <title>Genomic Encyclopedia of Type Strains, Phase IV (KMG-V): Genome sequencing to study the core and pangenomes of soil and plant-associated prokaryotes.</title>
        <authorList>
            <person name="Whitman W."/>
        </authorList>
    </citation>
    <scope>NUCLEOTIDE SEQUENCE [LARGE SCALE GENOMIC DNA]</scope>
    <source>
        <strain evidence="1 2">M8UP14</strain>
    </source>
</reference>
<keyword evidence="2" id="KW-1185">Reference proteome</keyword>
<protein>
    <submittedName>
        <fullName evidence="1">Uncharacterized protein</fullName>
    </submittedName>
</protein>
<gene>
    <name evidence="1" type="ORF">HDF16_004608</name>
</gene>
<accession>A0A7W7ZHX3</accession>
<name>A0A7W7ZHX3_9BACT</name>
<sequence>MKPVGMQSQLNHSKLYRLATTSLHGFQGSRKNWSVKPK</sequence>
<dbReference type="AlphaFoldDB" id="A0A7W7ZHX3"/>